<accession>A0A0V0J2V5</accession>
<dbReference type="Gene3D" id="1.10.10.1340">
    <property type="entry name" value="Mediator of RNA polymerase II, submodule Med31 (Soh1)"/>
    <property type="match status" value="1"/>
</dbReference>
<evidence type="ECO:0000313" key="8">
    <source>
        <dbReference type="EMBL" id="JAP59907.1"/>
    </source>
</evidence>
<dbReference type="PANTHER" id="PTHR13186">
    <property type="entry name" value="MEDIATOR OF RNA POLYMERASE II TRANSCRIPTION SUBUNIT 31"/>
    <property type="match status" value="1"/>
</dbReference>
<sequence>MQARPKGLPASASRLNLDDPWRRFQIELEFVQCLGNPNYLNFLAQQGCFDKPEFINYLAYLKYWKEPAYSKYLLFPYCLHMLDLLQSPEFRREIARAPSARFIDDQVLLHWQSYLRKRSELISKHIEELGASANSV</sequence>
<keyword evidence="4 7" id="KW-0010">Activator</keyword>
<evidence type="ECO:0000256" key="3">
    <source>
        <dbReference type="ARBA" id="ARBA00023015"/>
    </source>
</evidence>
<dbReference type="InterPro" id="IPR038089">
    <property type="entry name" value="Med31_sf"/>
</dbReference>
<dbReference type="GO" id="GO:0016592">
    <property type="term" value="C:mediator complex"/>
    <property type="evidence" value="ECO:0007669"/>
    <property type="project" value="InterPro"/>
</dbReference>
<keyword evidence="3 7" id="KW-0805">Transcription regulation</keyword>
<evidence type="ECO:0000256" key="7">
    <source>
        <dbReference type="RuleBase" id="RU364129"/>
    </source>
</evidence>
<evidence type="ECO:0000256" key="5">
    <source>
        <dbReference type="ARBA" id="ARBA00023163"/>
    </source>
</evidence>
<keyword evidence="6 7" id="KW-0539">Nucleus</keyword>
<comment type="function">
    <text evidence="7">Component of the Mediator complex, a coactivator involved in the regulated transcription of nearly all RNA polymerase II-dependent genes. Mediator functions as a bridge to convey information from gene-specific regulatory proteins to the basal RNA polymerase II transcription machinery. Mediator is recruited to promoters by direct interactions with regulatory proteins and serves as a scaffold for the assembly of a functional preinitiation complex with RNA polymerase II and the general transcription factors.</text>
</comment>
<dbReference type="FunFam" id="1.10.10.1340:FF:000001">
    <property type="entry name" value="Mediator of RNA polymerase II transcription subunit 31"/>
    <property type="match status" value="1"/>
</dbReference>
<evidence type="ECO:0000256" key="4">
    <source>
        <dbReference type="ARBA" id="ARBA00023159"/>
    </source>
</evidence>
<dbReference type="GO" id="GO:0006355">
    <property type="term" value="P:regulation of DNA-templated transcription"/>
    <property type="evidence" value="ECO:0007669"/>
    <property type="project" value="InterPro"/>
</dbReference>
<reference evidence="8" key="1">
    <citation type="submission" date="2016-01" db="EMBL/GenBank/DDBJ databases">
        <title>Reference transcriptome for the parasite Schistocephalus solidus: insights into the molecular evolution of parasitism.</title>
        <authorList>
            <person name="Hebert F.O."/>
            <person name="Grambauer S."/>
            <person name="Barber I."/>
            <person name="Landry C.R."/>
            <person name="Aubin-Horth N."/>
        </authorList>
    </citation>
    <scope>NUCLEOTIDE SEQUENCE</scope>
</reference>
<dbReference type="EMBL" id="GEEE01003318">
    <property type="protein sequence ID" value="JAP59907.1"/>
    <property type="molecule type" value="Transcribed_RNA"/>
</dbReference>
<gene>
    <name evidence="8" type="primary">MED31</name>
    <name evidence="8" type="ORF">TR114890</name>
</gene>
<comment type="subunit">
    <text evidence="7">Component of the Mediator complex.</text>
</comment>
<dbReference type="Pfam" id="PF05669">
    <property type="entry name" value="Med31"/>
    <property type="match status" value="1"/>
</dbReference>
<protein>
    <recommendedName>
        <fullName evidence="7">Mediator of RNA polymerase II transcription subunit 31</fullName>
    </recommendedName>
</protein>
<dbReference type="GO" id="GO:0003712">
    <property type="term" value="F:transcription coregulator activity"/>
    <property type="evidence" value="ECO:0007669"/>
    <property type="project" value="InterPro"/>
</dbReference>
<keyword evidence="5 7" id="KW-0804">Transcription</keyword>
<dbReference type="InterPro" id="IPR008831">
    <property type="entry name" value="Mediator_Med31"/>
</dbReference>
<comment type="similarity">
    <text evidence="2 7">Belongs to the Mediator complex subunit 31 family.</text>
</comment>
<comment type="subcellular location">
    <subcellularLocation>
        <location evidence="1 7">Nucleus</location>
    </subcellularLocation>
</comment>
<evidence type="ECO:0000256" key="6">
    <source>
        <dbReference type="ARBA" id="ARBA00023242"/>
    </source>
</evidence>
<evidence type="ECO:0000256" key="2">
    <source>
        <dbReference type="ARBA" id="ARBA00006378"/>
    </source>
</evidence>
<proteinExistence type="inferred from homology"/>
<organism evidence="8">
    <name type="scientific">Schistocephalus solidus</name>
    <name type="common">Tapeworm</name>
    <dbReference type="NCBI Taxonomy" id="70667"/>
    <lineage>
        <taxon>Eukaryota</taxon>
        <taxon>Metazoa</taxon>
        <taxon>Spiralia</taxon>
        <taxon>Lophotrochozoa</taxon>
        <taxon>Platyhelminthes</taxon>
        <taxon>Cestoda</taxon>
        <taxon>Eucestoda</taxon>
        <taxon>Diphyllobothriidea</taxon>
        <taxon>Diphyllobothriidae</taxon>
        <taxon>Schistocephalus</taxon>
    </lineage>
</organism>
<name>A0A0V0J2V5_SCHSO</name>
<evidence type="ECO:0000256" key="1">
    <source>
        <dbReference type="ARBA" id="ARBA00004123"/>
    </source>
</evidence>
<dbReference type="AlphaFoldDB" id="A0A0V0J2V5"/>